<keyword evidence="4" id="KW-0349">Heme</keyword>
<name>A0ABY9WWI2_9BACT</name>
<comment type="subcellular location">
    <subcellularLocation>
        <location evidence="1">Membrane</location>
        <topology evidence="1">Multi-pass membrane protein</topology>
    </subcellularLocation>
</comment>
<keyword evidence="5" id="KW-0812">Transmembrane</keyword>
<sequence>MKTAAAMRMEEPPRSSFPGLDDEAFARDLQALRTEMEASLGPEDLAHFRKIQRWGRVCSALGYATAWLAPNPLSALLIAQGSTARWTMMAHHVTHRGYDRVPGMPEHSTGRHFATGWRRFIDWPDWIHPDAWRHEHNALHHGRTGETADPDLVEENTEFLRRSSMPLVAKYAIVAFYACTWKVTYYAPNTFLEWRRAERRRAGQPDDGSNLRLITAFNPLTAEGRDFWRTCLLPYAGVRFALLPALFAPLGGWAVFSVFANSVLAEVFTNIQSFVLIAPNHAGEDLYRFHGRAESHAEFCVRQVVGSANYATGSDVVDFLHGWLNYQIEHHLWPSLPMSKYQQIQPRVKALCEKHGVPYVQESVFRRVKKLVDIMVGKTSMRTMPTPGQ</sequence>
<dbReference type="PANTHER" id="PTHR19353:SF30">
    <property type="entry name" value="DELTA 8-(E)-SPHINGOLIPID DESATURASE"/>
    <property type="match status" value="1"/>
</dbReference>
<feature type="domain" description="Fatty acid desaturase" evidence="12">
    <location>
        <begin position="67"/>
        <end position="361"/>
    </location>
</feature>
<dbReference type="EMBL" id="CP043494">
    <property type="protein sequence ID" value="WNG47480.1"/>
    <property type="molecule type" value="Genomic_DNA"/>
</dbReference>
<keyword evidence="9" id="KW-0408">Iron</keyword>
<dbReference type="Pfam" id="PF00487">
    <property type="entry name" value="FA_desaturase"/>
    <property type="match status" value="1"/>
</dbReference>
<evidence type="ECO:0000256" key="6">
    <source>
        <dbReference type="ARBA" id="ARBA00022723"/>
    </source>
</evidence>
<keyword evidence="10" id="KW-0443">Lipid metabolism</keyword>
<evidence type="ECO:0000256" key="4">
    <source>
        <dbReference type="ARBA" id="ARBA00022617"/>
    </source>
</evidence>
<keyword evidence="8" id="KW-0560">Oxidoreductase</keyword>
<dbReference type="PANTHER" id="PTHR19353">
    <property type="entry name" value="FATTY ACID DESATURASE 2"/>
    <property type="match status" value="1"/>
</dbReference>
<accession>A0ABY9WWI2</accession>
<keyword evidence="14" id="KW-1185">Reference proteome</keyword>
<protein>
    <submittedName>
        <fullName evidence="13">Fatty acid desaturase</fullName>
    </submittedName>
</protein>
<evidence type="ECO:0000313" key="13">
    <source>
        <dbReference type="EMBL" id="WNG47480.1"/>
    </source>
</evidence>
<evidence type="ECO:0000256" key="2">
    <source>
        <dbReference type="ARBA" id="ARBA00005189"/>
    </source>
</evidence>
<evidence type="ECO:0000313" key="14">
    <source>
        <dbReference type="Proteomes" id="UP001611383"/>
    </source>
</evidence>
<evidence type="ECO:0000256" key="9">
    <source>
        <dbReference type="ARBA" id="ARBA00023004"/>
    </source>
</evidence>
<keyword evidence="6" id="KW-0479">Metal-binding</keyword>
<evidence type="ECO:0000256" key="8">
    <source>
        <dbReference type="ARBA" id="ARBA00023002"/>
    </source>
</evidence>
<comment type="pathway">
    <text evidence="2">Lipid metabolism.</text>
</comment>
<dbReference type="Proteomes" id="UP001611383">
    <property type="component" value="Chromosome"/>
</dbReference>
<dbReference type="RefSeq" id="WP_395803867.1">
    <property type="nucleotide sequence ID" value="NZ_CP043494.1"/>
</dbReference>
<reference evidence="13 14" key="1">
    <citation type="submission" date="2019-08" db="EMBL/GenBank/DDBJ databases">
        <title>Archangium and Cystobacter genomes.</title>
        <authorList>
            <person name="Chen I.-C.K."/>
            <person name="Wielgoss S."/>
        </authorList>
    </citation>
    <scope>NUCLEOTIDE SEQUENCE [LARGE SCALE GENOMIC DNA]</scope>
    <source>
        <strain evidence="13 14">Cbm 6</strain>
    </source>
</reference>
<evidence type="ECO:0000256" key="1">
    <source>
        <dbReference type="ARBA" id="ARBA00004141"/>
    </source>
</evidence>
<evidence type="ECO:0000259" key="12">
    <source>
        <dbReference type="Pfam" id="PF00487"/>
    </source>
</evidence>
<dbReference type="InterPro" id="IPR012171">
    <property type="entry name" value="Fatty_acid_desaturase"/>
</dbReference>
<evidence type="ECO:0000256" key="3">
    <source>
        <dbReference type="ARBA" id="ARBA00009295"/>
    </source>
</evidence>
<keyword evidence="7" id="KW-1133">Transmembrane helix</keyword>
<comment type="similarity">
    <text evidence="3">Belongs to the fatty acid desaturase type 1 family.</text>
</comment>
<evidence type="ECO:0000256" key="7">
    <source>
        <dbReference type="ARBA" id="ARBA00022989"/>
    </source>
</evidence>
<keyword evidence="11" id="KW-0472">Membrane</keyword>
<evidence type="ECO:0000256" key="11">
    <source>
        <dbReference type="ARBA" id="ARBA00023136"/>
    </source>
</evidence>
<evidence type="ECO:0000256" key="5">
    <source>
        <dbReference type="ARBA" id="ARBA00022692"/>
    </source>
</evidence>
<gene>
    <name evidence="13" type="ORF">F0U60_27695</name>
</gene>
<evidence type="ECO:0000256" key="10">
    <source>
        <dbReference type="ARBA" id="ARBA00023098"/>
    </source>
</evidence>
<organism evidence="13 14">
    <name type="scientific">Archangium minus</name>
    <dbReference type="NCBI Taxonomy" id="83450"/>
    <lineage>
        <taxon>Bacteria</taxon>
        <taxon>Pseudomonadati</taxon>
        <taxon>Myxococcota</taxon>
        <taxon>Myxococcia</taxon>
        <taxon>Myxococcales</taxon>
        <taxon>Cystobacterineae</taxon>
        <taxon>Archangiaceae</taxon>
        <taxon>Archangium</taxon>
    </lineage>
</organism>
<dbReference type="InterPro" id="IPR005804">
    <property type="entry name" value="FA_desaturase_dom"/>
</dbReference>
<proteinExistence type="inferred from homology"/>